<evidence type="ECO:0000313" key="2">
    <source>
        <dbReference type="EMBL" id="KAJ4488565.1"/>
    </source>
</evidence>
<name>A0A9W9AQX0_9AGAR</name>
<proteinExistence type="predicted"/>
<gene>
    <name evidence="2" type="ORF">J3R30DRAFT_3696449</name>
</gene>
<dbReference type="OrthoDB" id="3177929at2759"/>
<evidence type="ECO:0000259" key="1">
    <source>
        <dbReference type="Pfam" id="PF24016"/>
    </source>
</evidence>
<dbReference type="InterPro" id="IPR055754">
    <property type="entry name" value="DUF7330"/>
</dbReference>
<evidence type="ECO:0000313" key="3">
    <source>
        <dbReference type="Proteomes" id="UP001150266"/>
    </source>
</evidence>
<protein>
    <recommendedName>
        <fullName evidence="1">DUF7330 domain-containing protein</fullName>
    </recommendedName>
</protein>
<keyword evidence="3" id="KW-1185">Reference proteome</keyword>
<dbReference type="EMBL" id="JAOTPV010000002">
    <property type="protein sequence ID" value="KAJ4488565.1"/>
    <property type="molecule type" value="Genomic_DNA"/>
</dbReference>
<sequence>MSTADHSTINSASTSTFGKEQNSLIRLNGPHKVTYQANSGWDCYVDVAQRPIDMDLILPHYRPRHQPIDHRLNMFVGTEAGHVKLKVVSCCTCIPSNFVLTGIRQCRSFSRCKFYLEVQASMSDVTLWLPSDFKGRIQYSGKAKFSSGFVNRIMQNVYLTSDDDTDATDEDCVVVVTNGNIMFRMWDVQICAPENAQKETLKRMFGCSKKAPETTIDWDFLLED</sequence>
<dbReference type="Pfam" id="PF24016">
    <property type="entry name" value="DUF7330"/>
    <property type="match status" value="1"/>
</dbReference>
<accession>A0A9W9AQX0</accession>
<dbReference type="Proteomes" id="UP001150266">
    <property type="component" value="Unassembled WGS sequence"/>
</dbReference>
<dbReference type="AlphaFoldDB" id="A0A9W9AQX0"/>
<reference evidence="2" key="1">
    <citation type="submission" date="2022-08" db="EMBL/GenBank/DDBJ databases">
        <title>A Global Phylogenomic Analysis of the Shiitake Genus Lentinula.</title>
        <authorList>
            <consortium name="DOE Joint Genome Institute"/>
            <person name="Sierra-Patev S."/>
            <person name="Min B."/>
            <person name="Naranjo-Ortiz M."/>
            <person name="Looney B."/>
            <person name="Konkel Z."/>
            <person name="Slot J.C."/>
            <person name="Sakamoto Y."/>
            <person name="Steenwyk J.L."/>
            <person name="Rokas A."/>
            <person name="Carro J."/>
            <person name="Camarero S."/>
            <person name="Ferreira P."/>
            <person name="Molpeceres G."/>
            <person name="Ruiz-Duenas F.J."/>
            <person name="Serrano A."/>
            <person name="Henrissat B."/>
            <person name="Drula E."/>
            <person name="Hughes K.W."/>
            <person name="Mata J.L."/>
            <person name="Ishikawa N.K."/>
            <person name="Vargas-Isla R."/>
            <person name="Ushijima S."/>
            <person name="Smith C.A."/>
            <person name="Ahrendt S."/>
            <person name="Andreopoulos W."/>
            <person name="He G."/>
            <person name="Labutti K."/>
            <person name="Lipzen A."/>
            <person name="Ng V."/>
            <person name="Riley R."/>
            <person name="Sandor L."/>
            <person name="Barry K."/>
            <person name="Martinez A.T."/>
            <person name="Xiao Y."/>
            <person name="Gibbons J.G."/>
            <person name="Terashima K."/>
            <person name="Grigoriev I.V."/>
            <person name="Hibbett D.S."/>
        </authorList>
    </citation>
    <scope>NUCLEOTIDE SEQUENCE</scope>
    <source>
        <strain evidence="2">JLM2183</strain>
    </source>
</reference>
<comment type="caution">
    <text evidence="2">The sequence shown here is derived from an EMBL/GenBank/DDBJ whole genome shotgun (WGS) entry which is preliminary data.</text>
</comment>
<feature type="domain" description="DUF7330" evidence="1">
    <location>
        <begin position="45"/>
        <end position="165"/>
    </location>
</feature>
<organism evidence="2 3">
    <name type="scientific">Lentinula aciculospora</name>
    <dbReference type="NCBI Taxonomy" id="153920"/>
    <lineage>
        <taxon>Eukaryota</taxon>
        <taxon>Fungi</taxon>
        <taxon>Dikarya</taxon>
        <taxon>Basidiomycota</taxon>
        <taxon>Agaricomycotina</taxon>
        <taxon>Agaricomycetes</taxon>
        <taxon>Agaricomycetidae</taxon>
        <taxon>Agaricales</taxon>
        <taxon>Marasmiineae</taxon>
        <taxon>Omphalotaceae</taxon>
        <taxon>Lentinula</taxon>
    </lineage>
</organism>